<dbReference type="EMBL" id="CAJVQA010005684">
    <property type="protein sequence ID" value="CAG8625942.1"/>
    <property type="molecule type" value="Genomic_DNA"/>
</dbReference>
<gene>
    <name evidence="2" type="ORF">CPELLU_LOCUS8153</name>
</gene>
<accession>A0A9N9D4L2</accession>
<sequence>TSSLESTNSSSVNIETTNSLDLELIPFYTELFLIKPNNKHDLQLLEIKPNDEQDFQSSEIESNNKQNLQFLEIEPNNEQNQLFSSKVVAITSIEAKHNHQMQLDVSLYASRYKKLSLEILDLIEYYITKKNMRSKQILSLLIAKFSDHMIYKTDLYNAVKKVRKASSQCYEEQQCLIHYIDIVQTDNTCKTNWFDIYLTLLIVINNNTKTQLICQAFSDDKTTEAYKWFFECVKNAAYNTSLAVLFSDVKLTLSSAISLKLPTTYHFLYFLYSEKHSQKFMKQI</sequence>
<comment type="caution">
    <text evidence="2">The sequence shown here is derived from an EMBL/GenBank/DDBJ whole genome shotgun (WGS) entry which is preliminary data.</text>
</comment>
<reference evidence="2" key="1">
    <citation type="submission" date="2021-06" db="EMBL/GenBank/DDBJ databases">
        <authorList>
            <person name="Kallberg Y."/>
            <person name="Tangrot J."/>
            <person name="Rosling A."/>
        </authorList>
    </citation>
    <scope>NUCLEOTIDE SEQUENCE</scope>
    <source>
        <strain evidence="2">FL966</strain>
    </source>
</reference>
<dbReference type="AlphaFoldDB" id="A0A9N9D4L2"/>
<dbReference type="OrthoDB" id="2441011at2759"/>
<keyword evidence="3" id="KW-1185">Reference proteome</keyword>
<protein>
    <submittedName>
        <fullName evidence="2">20818_t:CDS:1</fullName>
    </submittedName>
</protein>
<feature type="domain" description="MULE transposase" evidence="1">
    <location>
        <begin position="183"/>
        <end position="267"/>
    </location>
</feature>
<dbReference type="Pfam" id="PF10551">
    <property type="entry name" value="MULE"/>
    <property type="match status" value="1"/>
</dbReference>
<evidence type="ECO:0000313" key="2">
    <source>
        <dbReference type="EMBL" id="CAG8625942.1"/>
    </source>
</evidence>
<proteinExistence type="predicted"/>
<evidence type="ECO:0000313" key="3">
    <source>
        <dbReference type="Proteomes" id="UP000789759"/>
    </source>
</evidence>
<feature type="non-terminal residue" evidence="2">
    <location>
        <position position="1"/>
    </location>
</feature>
<dbReference type="InterPro" id="IPR018289">
    <property type="entry name" value="MULE_transposase_dom"/>
</dbReference>
<organism evidence="2 3">
    <name type="scientific">Cetraspora pellucida</name>
    <dbReference type="NCBI Taxonomy" id="1433469"/>
    <lineage>
        <taxon>Eukaryota</taxon>
        <taxon>Fungi</taxon>
        <taxon>Fungi incertae sedis</taxon>
        <taxon>Mucoromycota</taxon>
        <taxon>Glomeromycotina</taxon>
        <taxon>Glomeromycetes</taxon>
        <taxon>Diversisporales</taxon>
        <taxon>Gigasporaceae</taxon>
        <taxon>Cetraspora</taxon>
    </lineage>
</organism>
<dbReference type="Proteomes" id="UP000789759">
    <property type="component" value="Unassembled WGS sequence"/>
</dbReference>
<name>A0A9N9D4L2_9GLOM</name>
<evidence type="ECO:0000259" key="1">
    <source>
        <dbReference type="Pfam" id="PF10551"/>
    </source>
</evidence>